<comment type="cofactor">
    <cofactor evidence="1">
        <name>Ca(2+)</name>
        <dbReference type="ChEBI" id="CHEBI:29108"/>
    </cofactor>
</comment>
<dbReference type="PANTHER" id="PTHR38340">
    <property type="entry name" value="S-LAYER PROTEIN"/>
    <property type="match status" value="1"/>
</dbReference>
<proteinExistence type="predicted"/>
<dbReference type="InterPro" id="IPR050557">
    <property type="entry name" value="RTX_toxin/Mannuronan_C5-epim"/>
</dbReference>
<evidence type="ECO:0000313" key="7">
    <source>
        <dbReference type="EMBL" id="SUS05627.1"/>
    </source>
</evidence>
<dbReference type="GO" id="GO:0005615">
    <property type="term" value="C:extracellular space"/>
    <property type="evidence" value="ECO:0007669"/>
    <property type="project" value="InterPro"/>
</dbReference>
<keyword evidence="3" id="KW-0964">Secreted</keyword>
<dbReference type="PANTHER" id="PTHR38340:SF1">
    <property type="entry name" value="S-LAYER PROTEIN"/>
    <property type="match status" value="1"/>
</dbReference>
<feature type="region of interest" description="Disordered" evidence="5">
    <location>
        <begin position="1"/>
        <end position="29"/>
    </location>
</feature>
<evidence type="ECO:0000256" key="2">
    <source>
        <dbReference type="ARBA" id="ARBA00004613"/>
    </source>
</evidence>
<evidence type="ECO:0000256" key="4">
    <source>
        <dbReference type="ARBA" id="ARBA00022737"/>
    </source>
</evidence>
<evidence type="ECO:0000256" key="5">
    <source>
        <dbReference type="SAM" id="MobiDB-lite"/>
    </source>
</evidence>
<dbReference type="PRINTS" id="PR00313">
    <property type="entry name" value="CABNDNGRPT"/>
</dbReference>
<comment type="subcellular location">
    <subcellularLocation>
        <location evidence="2">Secreted</location>
    </subcellularLocation>
</comment>
<evidence type="ECO:0000256" key="1">
    <source>
        <dbReference type="ARBA" id="ARBA00001913"/>
    </source>
</evidence>
<dbReference type="EMBL" id="UIDG01000112">
    <property type="protein sequence ID" value="SUS05627.1"/>
    <property type="molecule type" value="Genomic_DNA"/>
</dbReference>
<keyword evidence="4" id="KW-0677">Repeat</keyword>
<dbReference type="PROSITE" id="PS00330">
    <property type="entry name" value="HEMOLYSIN_CALCIUM"/>
    <property type="match status" value="1"/>
</dbReference>
<dbReference type="InterPro" id="IPR013858">
    <property type="entry name" value="Peptidase_M10B_C"/>
</dbReference>
<dbReference type="SUPFAM" id="SSF51120">
    <property type="entry name" value="beta-Roll"/>
    <property type="match status" value="1"/>
</dbReference>
<organism evidence="7">
    <name type="scientific">metagenome</name>
    <dbReference type="NCBI Taxonomy" id="256318"/>
    <lineage>
        <taxon>unclassified sequences</taxon>
        <taxon>metagenomes</taxon>
    </lineage>
</organism>
<name>A0A380TB74_9ZZZZ</name>
<dbReference type="InterPro" id="IPR001343">
    <property type="entry name" value="Hemolysn_Ca-bd"/>
</dbReference>
<gene>
    <name evidence="7" type="ORF">DF3PB_20095</name>
</gene>
<dbReference type="AlphaFoldDB" id="A0A380TB74"/>
<reference evidence="7" key="1">
    <citation type="submission" date="2018-07" db="EMBL/GenBank/DDBJ databases">
        <authorList>
            <person name="Quirk P.G."/>
            <person name="Krulwich T.A."/>
        </authorList>
    </citation>
    <scope>NUCLEOTIDE SEQUENCE</scope>
</reference>
<dbReference type="InterPro" id="IPR018511">
    <property type="entry name" value="Hemolysin-typ_Ca-bd_CS"/>
</dbReference>
<dbReference type="GO" id="GO:0005509">
    <property type="term" value="F:calcium ion binding"/>
    <property type="evidence" value="ECO:0007669"/>
    <property type="project" value="InterPro"/>
</dbReference>
<sequence length="220" mass="22486">MNRSMVSSAGVPDQRSINGRIASQDVMDGGDGVDSVIGTSGNDVLFYSDTKQPAYPGADASVRLASIEYFDLGAGDDVLDMTNPSGAYSTGFTALAGEGKDALWGGLGNDSLDGGPGDSDFLTGGPGNDTLAGGSGKDIFGFSRNFGADTVTDFTDGQDNIRLKGFGTAYDTYAEVRAAIAQQGTNAVLTLAPAGQSVVIVTFLDTDVSVFDASDFTIIA</sequence>
<dbReference type="Gene3D" id="2.150.10.10">
    <property type="entry name" value="Serralysin-like metalloprotease, C-terminal"/>
    <property type="match status" value="1"/>
</dbReference>
<dbReference type="Pfam" id="PF08548">
    <property type="entry name" value="Peptidase_M10_C"/>
    <property type="match status" value="1"/>
</dbReference>
<dbReference type="InterPro" id="IPR011049">
    <property type="entry name" value="Serralysin-like_metalloprot_C"/>
</dbReference>
<feature type="domain" description="Peptidase M10 serralysin C-terminal" evidence="6">
    <location>
        <begin position="35"/>
        <end position="189"/>
    </location>
</feature>
<protein>
    <recommendedName>
        <fullName evidence="6">Peptidase M10 serralysin C-terminal domain-containing protein</fullName>
    </recommendedName>
</protein>
<evidence type="ECO:0000259" key="6">
    <source>
        <dbReference type="Pfam" id="PF08548"/>
    </source>
</evidence>
<accession>A0A380TB74</accession>
<evidence type="ECO:0000256" key="3">
    <source>
        <dbReference type="ARBA" id="ARBA00022525"/>
    </source>
</evidence>
<dbReference type="Pfam" id="PF00353">
    <property type="entry name" value="HemolysinCabind"/>
    <property type="match status" value="1"/>
</dbReference>